<protein>
    <recommendedName>
        <fullName evidence="1">Ribonucleotide reductase large subunit N-terminal domain-containing protein</fullName>
    </recommendedName>
</protein>
<dbReference type="EMBL" id="BART01010961">
    <property type="protein sequence ID" value="GAG79067.1"/>
    <property type="molecule type" value="Genomic_DNA"/>
</dbReference>
<name>X1BCY4_9ZZZZ</name>
<dbReference type="GO" id="GO:0005524">
    <property type="term" value="F:ATP binding"/>
    <property type="evidence" value="ECO:0007669"/>
    <property type="project" value="InterPro"/>
</dbReference>
<comment type="caution">
    <text evidence="2">The sequence shown here is derived from an EMBL/GenBank/DDBJ whole genome shotgun (WGS) entry which is preliminary data.</text>
</comment>
<dbReference type="GO" id="GO:0009263">
    <property type="term" value="P:deoxyribonucleotide biosynthetic process"/>
    <property type="evidence" value="ECO:0007669"/>
    <property type="project" value="InterPro"/>
</dbReference>
<dbReference type="Gene3D" id="3.20.70.20">
    <property type="match status" value="1"/>
</dbReference>
<organism evidence="2">
    <name type="scientific">marine sediment metagenome</name>
    <dbReference type="NCBI Taxonomy" id="412755"/>
    <lineage>
        <taxon>unclassified sequences</taxon>
        <taxon>metagenomes</taxon>
        <taxon>ecological metagenomes</taxon>
    </lineage>
</organism>
<accession>X1BCY4</accession>
<dbReference type="Pfam" id="PF00317">
    <property type="entry name" value="Ribonuc_red_lgN"/>
    <property type="match status" value="1"/>
</dbReference>
<sequence length="150" mass="17234">MKPSRSIKEATLTLDFDASVHASMVDKRIPEIQKSLSQKEVLVAATKYFGGDELAAKVWMNKYALKDSTGKFYEKTPDDMHRRMAREIARIEKNYLNGLHKVIINSYGYIGPGYFGSIIFRIDKIFHVRMLNRYRKHQCSPTSVLGHLHG</sequence>
<proteinExistence type="predicted"/>
<dbReference type="InterPro" id="IPR013509">
    <property type="entry name" value="RNR_lsu_N"/>
</dbReference>
<dbReference type="AlphaFoldDB" id="X1BCY4"/>
<dbReference type="GO" id="GO:0004748">
    <property type="term" value="F:ribonucleoside-diphosphate reductase activity, thioredoxin disulfide as acceptor"/>
    <property type="evidence" value="ECO:0007669"/>
    <property type="project" value="InterPro"/>
</dbReference>
<evidence type="ECO:0000313" key="2">
    <source>
        <dbReference type="EMBL" id="GAG79067.1"/>
    </source>
</evidence>
<feature type="domain" description="Ribonucleotide reductase large subunit N-terminal" evidence="1">
    <location>
        <begin position="52"/>
        <end position="94"/>
    </location>
</feature>
<gene>
    <name evidence="2" type="ORF">S01H4_23585</name>
</gene>
<evidence type="ECO:0000259" key="1">
    <source>
        <dbReference type="Pfam" id="PF00317"/>
    </source>
</evidence>
<reference evidence="2" key="1">
    <citation type="journal article" date="2014" name="Front. Microbiol.">
        <title>High frequency of phylogenetically diverse reductive dehalogenase-homologous genes in deep subseafloor sedimentary metagenomes.</title>
        <authorList>
            <person name="Kawai M."/>
            <person name="Futagami T."/>
            <person name="Toyoda A."/>
            <person name="Takaki Y."/>
            <person name="Nishi S."/>
            <person name="Hori S."/>
            <person name="Arai W."/>
            <person name="Tsubouchi T."/>
            <person name="Morono Y."/>
            <person name="Uchiyama I."/>
            <person name="Ito T."/>
            <person name="Fujiyama A."/>
            <person name="Inagaki F."/>
            <person name="Takami H."/>
        </authorList>
    </citation>
    <scope>NUCLEOTIDE SEQUENCE</scope>
    <source>
        <strain evidence="2">Expedition CK06-06</strain>
    </source>
</reference>